<comment type="caution">
    <text evidence="1">The sequence shown here is derived from an EMBL/GenBank/DDBJ whole genome shotgun (WGS) entry which is preliminary data.</text>
</comment>
<evidence type="ECO:0000313" key="2">
    <source>
        <dbReference type="EMBL" id="MVA55489.1"/>
    </source>
</evidence>
<evidence type="ECO:0000313" key="3">
    <source>
        <dbReference type="Proteomes" id="UP000440716"/>
    </source>
</evidence>
<protein>
    <submittedName>
        <fullName evidence="1">Uncharacterized protein</fullName>
    </submittedName>
</protein>
<evidence type="ECO:0000313" key="4">
    <source>
        <dbReference type="Proteomes" id="UP000477951"/>
    </source>
</evidence>
<accession>A0A6L6VL94</accession>
<dbReference type="AlphaFoldDB" id="A0A6L6VL94"/>
<dbReference type="EMBL" id="WPHR01000013">
    <property type="protein sequence ID" value="MUZ74182.1"/>
    <property type="molecule type" value="Genomic_DNA"/>
</dbReference>
<dbReference type="EMBL" id="WPHU01000002">
    <property type="protein sequence ID" value="MVA55489.1"/>
    <property type="molecule type" value="Genomic_DNA"/>
</dbReference>
<organism evidence="1 4">
    <name type="scientific">Agrobacterium vitis</name>
    <name type="common">Rhizobium vitis</name>
    <dbReference type="NCBI Taxonomy" id="373"/>
    <lineage>
        <taxon>Bacteria</taxon>
        <taxon>Pseudomonadati</taxon>
        <taxon>Pseudomonadota</taxon>
        <taxon>Alphaproteobacteria</taxon>
        <taxon>Hyphomicrobiales</taxon>
        <taxon>Rhizobiaceae</taxon>
        <taxon>Rhizobium/Agrobacterium group</taxon>
        <taxon>Agrobacterium</taxon>
    </lineage>
</organism>
<dbReference type="Proteomes" id="UP000477951">
    <property type="component" value="Unassembled WGS sequence"/>
</dbReference>
<evidence type="ECO:0000313" key="1">
    <source>
        <dbReference type="EMBL" id="MUZ74182.1"/>
    </source>
</evidence>
<name>A0A6L6VL94_AGRVI</name>
<reference evidence="3 4" key="1">
    <citation type="submission" date="2019-12" db="EMBL/GenBank/DDBJ databases">
        <title>Whole-genome sequencing of Allorhizobium vitis.</title>
        <authorList>
            <person name="Gan H.M."/>
            <person name="Szegedi E."/>
            <person name="Burr T."/>
            <person name="Savka M.A."/>
        </authorList>
    </citation>
    <scope>NUCLEOTIDE SEQUENCE [LARGE SCALE GENOMIC DNA]</scope>
    <source>
        <strain evidence="2 3">CG415</strain>
        <strain evidence="1 4">CG516</strain>
    </source>
</reference>
<dbReference type="Proteomes" id="UP000440716">
    <property type="component" value="Unassembled WGS sequence"/>
</dbReference>
<proteinExistence type="predicted"/>
<sequence length="103" mass="11380">MSDSAINGRLLCVCADSWLLIVLRLGFEHDFGALKTGPFRAKFSLVRGCEIADRQAQNGPIMGLFKKNPAHIFYCARFPALWPAKGGLIRQNAFIRSISVADL</sequence>
<dbReference type="RefSeq" id="WP_156590408.1">
    <property type="nucleotide sequence ID" value="NZ_AP023268.1"/>
</dbReference>
<gene>
    <name evidence="2" type="ORF">GOZ88_05100</name>
    <name evidence="1" type="ORF">GOZ90_15955</name>
</gene>